<keyword evidence="2" id="KW-1185">Reference proteome</keyword>
<proteinExistence type="predicted"/>
<accession>A0ACB8EUQ4</accession>
<gene>
    <name evidence="1" type="ORF">K3G42_006687</name>
</gene>
<comment type="caution">
    <text evidence="1">The sequence shown here is derived from an EMBL/GenBank/DDBJ whole genome shotgun (WGS) entry which is preliminary data.</text>
</comment>
<evidence type="ECO:0000313" key="2">
    <source>
        <dbReference type="Proteomes" id="UP000827872"/>
    </source>
</evidence>
<name>A0ACB8EUQ4_9SAUR</name>
<dbReference type="Proteomes" id="UP000827872">
    <property type="component" value="Linkage Group LG15"/>
</dbReference>
<sequence>MVGNAILQANLDVLKGSRATPWPHPTILGSPHAFSSFETDFWPLKRHVVRNRIGWSHRAGWGNPAAFQNGRSSPLKLGVGCLPCLCHVTVCKGKRLGSWLEMEAGENSLSSRCLLEAQKSVLS</sequence>
<dbReference type="EMBL" id="CM037628">
    <property type="protein sequence ID" value="KAH7996473.1"/>
    <property type="molecule type" value="Genomic_DNA"/>
</dbReference>
<reference evidence="1" key="1">
    <citation type="submission" date="2021-08" db="EMBL/GenBank/DDBJ databases">
        <title>The first chromosome-level gecko genome reveals the dynamic sex chromosomes of Neotropical dwarf geckos (Sphaerodactylidae: Sphaerodactylus).</title>
        <authorList>
            <person name="Pinto B.J."/>
            <person name="Keating S.E."/>
            <person name="Gamble T."/>
        </authorList>
    </citation>
    <scope>NUCLEOTIDE SEQUENCE</scope>
    <source>
        <strain evidence="1">TG3544</strain>
    </source>
</reference>
<evidence type="ECO:0000313" key="1">
    <source>
        <dbReference type="EMBL" id="KAH7996473.1"/>
    </source>
</evidence>
<protein>
    <submittedName>
        <fullName evidence="1">Uncharacterized protein</fullName>
    </submittedName>
</protein>
<organism evidence="1 2">
    <name type="scientific">Sphaerodactylus townsendi</name>
    <dbReference type="NCBI Taxonomy" id="933632"/>
    <lineage>
        <taxon>Eukaryota</taxon>
        <taxon>Metazoa</taxon>
        <taxon>Chordata</taxon>
        <taxon>Craniata</taxon>
        <taxon>Vertebrata</taxon>
        <taxon>Euteleostomi</taxon>
        <taxon>Lepidosauria</taxon>
        <taxon>Squamata</taxon>
        <taxon>Bifurcata</taxon>
        <taxon>Gekkota</taxon>
        <taxon>Sphaerodactylidae</taxon>
        <taxon>Sphaerodactylus</taxon>
    </lineage>
</organism>